<feature type="compositionally biased region" description="Polar residues" evidence="4">
    <location>
        <begin position="522"/>
        <end position="540"/>
    </location>
</feature>
<feature type="region of interest" description="Disordered" evidence="4">
    <location>
        <begin position="515"/>
        <end position="550"/>
    </location>
</feature>
<comment type="similarity">
    <text evidence="2">Belongs to the CENP-C/MIF2 family.</text>
</comment>
<evidence type="ECO:0000256" key="3">
    <source>
        <dbReference type="ARBA" id="ARBA00023242"/>
    </source>
</evidence>
<organism evidence="5 6">
    <name type="scientific">Perilla frutescens var. hirtella</name>
    <name type="common">Perilla citriodora</name>
    <name type="synonym">Perilla setoyensis</name>
    <dbReference type="NCBI Taxonomy" id="608512"/>
    <lineage>
        <taxon>Eukaryota</taxon>
        <taxon>Viridiplantae</taxon>
        <taxon>Streptophyta</taxon>
        <taxon>Embryophyta</taxon>
        <taxon>Tracheophyta</taxon>
        <taxon>Spermatophyta</taxon>
        <taxon>Magnoliopsida</taxon>
        <taxon>eudicotyledons</taxon>
        <taxon>Gunneridae</taxon>
        <taxon>Pentapetalae</taxon>
        <taxon>asterids</taxon>
        <taxon>lamiids</taxon>
        <taxon>Lamiales</taxon>
        <taxon>Lamiaceae</taxon>
        <taxon>Nepetoideae</taxon>
        <taxon>Elsholtzieae</taxon>
        <taxon>Perilla</taxon>
    </lineage>
</organism>
<protein>
    <submittedName>
        <fullName evidence="5">Centromere protein C</fullName>
    </submittedName>
</protein>
<feature type="compositionally biased region" description="Basic and acidic residues" evidence="4">
    <location>
        <begin position="444"/>
        <end position="454"/>
    </location>
</feature>
<comment type="subcellular location">
    <subcellularLocation>
        <location evidence="1">Nucleus</location>
    </subcellularLocation>
</comment>
<evidence type="ECO:0000313" key="6">
    <source>
        <dbReference type="Proteomes" id="UP001190926"/>
    </source>
</evidence>
<evidence type="ECO:0000313" key="5">
    <source>
        <dbReference type="EMBL" id="KAH6756599.1"/>
    </source>
</evidence>
<gene>
    <name evidence="5" type="ORF">C2S53_001820</name>
</gene>
<reference evidence="5 6" key="1">
    <citation type="journal article" date="2021" name="Nat. Commun.">
        <title>Incipient diploidization of the medicinal plant Perilla within 10,000 years.</title>
        <authorList>
            <person name="Zhang Y."/>
            <person name="Shen Q."/>
            <person name="Leng L."/>
            <person name="Zhang D."/>
            <person name="Chen S."/>
            <person name="Shi Y."/>
            <person name="Ning Z."/>
            <person name="Chen S."/>
        </authorList>
    </citation>
    <scope>NUCLEOTIDE SEQUENCE [LARGE SCALE GENOMIC DNA]</scope>
    <source>
        <strain evidence="6">cv. PC099</strain>
    </source>
</reference>
<evidence type="ECO:0000256" key="2">
    <source>
        <dbReference type="ARBA" id="ARBA00010291"/>
    </source>
</evidence>
<dbReference type="GO" id="GO:0000776">
    <property type="term" value="C:kinetochore"/>
    <property type="evidence" value="ECO:0007669"/>
    <property type="project" value="InterPro"/>
</dbReference>
<keyword evidence="6" id="KW-1185">Reference proteome</keyword>
<dbReference type="GO" id="GO:0051455">
    <property type="term" value="P:spindle attachment to meiosis I kinetochore"/>
    <property type="evidence" value="ECO:0007669"/>
    <property type="project" value="TreeGrafter"/>
</dbReference>
<name>A0AAD4NY00_PERFH</name>
<sequence>MPKEAPAAVSVSVDPLTGVSGLSLFPRTIRASADAPVPDAPKDLDSIHNIMKSTELRSPEKLMSESKKIVDGGTDILSNFYSYAESVSITNEFAAKVKDRPQERRPGLGIARKKASFSLRTTISHPSLNLEPTLDIDHLEDPDLFFDAYERNENAKKEIQKQLGGNKDNIDLYKPSNKERRRRPGILGKSYHYKHRYSSTASENDDMCISSQETAVYQRIPSPPKDESQESLMIRDPNIDADLEEAELAESTKKAESQVNDMLEELLSCNYEDLEGEGALNILQERFKINTLDMENRYCLTELPDVGRTNILTSSGSRKKPRKSSVVLDSVLKNLNKKPQMEQELVENPVDFVSSPTPPRCPFGSMSLLKKKIFQPNPLRDSFSPEDFDLCVQANSSSAQPKDKLIGQFSAPKDLGMCNELESNVEFGYTEPVLSDIDSQEVMGKADKMPDQSRSENASMQRESGSSRANAIVGQVATLKDVGSCNELESHVELGYTKPSLFHMDSHDVMGKADKMPEQSRSENASMQRESGSSRANDSPAQPKDKLVGQVDAPKDLDMFSEMESNVEFDSTTPPFCNLETHKIIGNAGGLPEQFEDENACIPSTDAITTQNEESDNIGNAMNTNGKAGTSFETGVRRSKRVKMRPLEYWKGERFLYGRIDNSLKLIGVKYFSPGKSNEDLKVKPYILSDKPEYKEVLDLAARH</sequence>
<evidence type="ECO:0000256" key="4">
    <source>
        <dbReference type="SAM" id="MobiDB-lite"/>
    </source>
</evidence>
<dbReference type="PANTHER" id="PTHR16684:SF11">
    <property type="entry name" value="CENTROMERE PROTEIN C"/>
    <property type="match status" value="1"/>
</dbReference>
<dbReference type="InterPro" id="IPR028386">
    <property type="entry name" value="CENP-C/Mif2/cnp3"/>
</dbReference>
<dbReference type="EMBL" id="SDAM02029549">
    <property type="protein sequence ID" value="KAH6756599.1"/>
    <property type="molecule type" value="Genomic_DNA"/>
</dbReference>
<dbReference type="GO" id="GO:0051315">
    <property type="term" value="P:attachment of mitotic spindle microtubules to kinetochore"/>
    <property type="evidence" value="ECO:0007669"/>
    <property type="project" value="TreeGrafter"/>
</dbReference>
<feature type="region of interest" description="Disordered" evidence="4">
    <location>
        <begin position="442"/>
        <end position="468"/>
    </location>
</feature>
<dbReference type="AlphaFoldDB" id="A0AAD4NY00"/>
<dbReference type="GO" id="GO:0051382">
    <property type="term" value="P:kinetochore assembly"/>
    <property type="evidence" value="ECO:0007669"/>
    <property type="project" value="InterPro"/>
</dbReference>
<proteinExistence type="inferred from homology"/>
<accession>A0AAD4NY00</accession>
<dbReference type="Proteomes" id="UP001190926">
    <property type="component" value="Unassembled WGS sequence"/>
</dbReference>
<dbReference type="PANTHER" id="PTHR16684">
    <property type="entry name" value="CENTROMERE PROTEIN C"/>
    <property type="match status" value="1"/>
</dbReference>
<dbReference type="GO" id="GO:0019237">
    <property type="term" value="F:centromeric DNA binding"/>
    <property type="evidence" value="ECO:0007669"/>
    <property type="project" value="InterPro"/>
</dbReference>
<dbReference type="GO" id="GO:0005634">
    <property type="term" value="C:nucleus"/>
    <property type="evidence" value="ECO:0007669"/>
    <property type="project" value="UniProtKB-SubCell"/>
</dbReference>
<comment type="caution">
    <text evidence="5">The sequence shown here is derived from an EMBL/GenBank/DDBJ whole genome shotgun (WGS) entry which is preliminary data.</text>
</comment>
<keyword evidence="3" id="KW-0539">Nucleus</keyword>
<feature type="region of interest" description="Disordered" evidence="4">
    <location>
        <begin position="166"/>
        <end position="187"/>
    </location>
</feature>
<evidence type="ECO:0000256" key="1">
    <source>
        <dbReference type="ARBA" id="ARBA00004123"/>
    </source>
</evidence>
<feature type="compositionally biased region" description="Polar residues" evidence="4">
    <location>
        <begin position="455"/>
        <end position="468"/>
    </location>
</feature>